<evidence type="ECO:0000313" key="3">
    <source>
        <dbReference type="Proteomes" id="UP000016016"/>
    </source>
</evidence>
<feature type="chain" id="PRO_5003145987" description="Pilus formation protein N-terminal domain-containing protein" evidence="1">
    <location>
        <begin position="25"/>
        <end position="279"/>
    </location>
</feature>
<organism evidence="2 3">
    <name type="scientific">Prevotella amnii CRIS 21A-A</name>
    <dbReference type="NCBI Taxonomy" id="679191"/>
    <lineage>
        <taxon>Bacteria</taxon>
        <taxon>Pseudomonadati</taxon>
        <taxon>Bacteroidota</taxon>
        <taxon>Bacteroidia</taxon>
        <taxon>Bacteroidales</taxon>
        <taxon>Prevotellaceae</taxon>
        <taxon>Prevotella</taxon>
    </lineage>
</organism>
<feature type="signal peptide" evidence="1">
    <location>
        <begin position="1"/>
        <end position="24"/>
    </location>
</feature>
<name>E1GYE4_9BACT</name>
<gene>
    <name evidence="2" type="ORF">HMPREF9018_1923</name>
</gene>
<dbReference type="eggNOG" id="ENOG502ZK0E">
    <property type="taxonomic scope" value="Bacteria"/>
</dbReference>
<dbReference type="RefSeq" id="WP_008451087.1">
    <property type="nucleotide sequence ID" value="NZ_ADFQ01000105.1"/>
</dbReference>
<reference evidence="2 3" key="1">
    <citation type="submission" date="2010-09" db="EMBL/GenBank/DDBJ databases">
        <authorList>
            <person name="Harkins D.M."/>
            <person name="Madupu R."/>
            <person name="Durkin A.S."/>
            <person name="Torralba M."/>
            <person name="Methe B."/>
            <person name="Sutton G.G."/>
            <person name="Nelson K.E."/>
        </authorList>
    </citation>
    <scope>NUCLEOTIDE SEQUENCE [LARGE SCALE GENOMIC DNA]</scope>
    <source>
        <strain evidence="2 3">CRIS 21A-A</strain>
    </source>
</reference>
<dbReference type="Proteomes" id="UP000016016">
    <property type="component" value="Unassembled WGS sequence"/>
</dbReference>
<evidence type="ECO:0008006" key="4">
    <source>
        <dbReference type="Google" id="ProtNLM"/>
    </source>
</evidence>
<protein>
    <recommendedName>
        <fullName evidence="4">Pilus formation protein N-terminal domain-containing protein</fullName>
    </recommendedName>
</protein>
<proteinExistence type="predicted"/>
<sequence length="279" mass="31587">MNSFYKFSFILLFMIAAFMTSCNKDNDDFNLPKKEEQKGSQENKNDVKLQLSTTQLNMQVGKTESVKILKGNGKYSCKITDNNIATATLENDIITVNPLSTGNTELIVTDDNSKEQVKVSIVVSQAATPNPTPGETGETTKTIFTFNFSENPWKVPTTNSIDAKEDKTAGKLDDDVKMVTGPVTLTQKKNSDRYWNRIIDNIYTVYKENAFTFTAEEGKFITRIEFINVPYYCNLTYNFKNLICSNDDDFPYIWTGKEKTITFNAIATSKFKEIKVTVE</sequence>
<accession>E1GYE4</accession>
<keyword evidence="1" id="KW-0732">Signal</keyword>
<dbReference type="EMBL" id="ADFQ01000105">
    <property type="protein sequence ID" value="EFN90343.1"/>
    <property type="molecule type" value="Genomic_DNA"/>
</dbReference>
<comment type="caution">
    <text evidence="2">The sequence shown here is derived from an EMBL/GenBank/DDBJ whole genome shotgun (WGS) entry which is preliminary data.</text>
</comment>
<dbReference type="AlphaFoldDB" id="E1GYE4"/>
<evidence type="ECO:0000256" key="1">
    <source>
        <dbReference type="SAM" id="SignalP"/>
    </source>
</evidence>
<dbReference type="PROSITE" id="PS51257">
    <property type="entry name" value="PROKAR_LIPOPROTEIN"/>
    <property type="match status" value="1"/>
</dbReference>
<evidence type="ECO:0000313" key="2">
    <source>
        <dbReference type="EMBL" id="EFN90343.1"/>
    </source>
</evidence>